<keyword evidence="1" id="KW-0808">Transferase</keyword>
<dbReference type="OrthoDB" id="9797653at2"/>
<dbReference type="PANTHER" id="PTHR48228">
    <property type="entry name" value="SUCCINYL-COA--D-CITRAMALATE COA-TRANSFERASE"/>
    <property type="match status" value="1"/>
</dbReference>
<evidence type="ECO:0000313" key="3">
    <source>
        <dbReference type="Proteomes" id="UP000000657"/>
    </source>
</evidence>
<dbReference type="Pfam" id="PF02515">
    <property type="entry name" value="CoA_transf_3"/>
    <property type="match status" value="2"/>
</dbReference>
<reference evidence="2 3" key="1">
    <citation type="journal article" date="2007" name="Genome Res.">
        <title>Genome characteristics of facultatively symbiotic Frankia sp. strains reflect host range and host plant biogeography.</title>
        <authorList>
            <person name="Normand P."/>
            <person name="Lapierre P."/>
            <person name="Tisa L.S."/>
            <person name="Gogarten J.P."/>
            <person name="Alloisio N."/>
            <person name="Bagnarol E."/>
            <person name="Bassi C.A."/>
            <person name="Berry A.M."/>
            <person name="Bickhart D.M."/>
            <person name="Choisne N."/>
            <person name="Couloux A."/>
            <person name="Cournoyer B."/>
            <person name="Cruveiller S."/>
            <person name="Daubin V."/>
            <person name="Demange N."/>
            <person name="Francino M.P."/>
            <person name="Goltsman E."/>
            <person name="Huang Y."/>
            <person name="Kopp O.R."/>
            <person name="Labarre L."/>
            <person name="Lapidus A."/>
            <person name="Lavire C."/>
            <person name="Marechal J."/>
            <person name="Martinez M."/>
            <person name="Mastronunzio J.E."/>
            <person name="Mullin B.C."/>
            <person name="Niemann J."/>
            <person name="Pujic P."/>
            <person name="Rawnsley T."/>
            <person name="Rouy Z."/>
            <person name="Schenowitz C."/>
            <person name="Sellstedt A."/>
            <person name="Tavares F."/>
            <person name="Tomkins J.P."/>
            <person name="Vallenet D."/>
            <person name="Valverde C."/>
            <person name="Wall L.G."/>
            <person name="Wang Y."/>
            <person name="Medigue C."/>
            <person name="Benson D.R."/>
        </authorList>
    </citation>
    <scope>NUCLEOTIDE SEQUENCE [LARGE SCALE GENOMIC DNA]</scope>
    <source>
        <strain evidence="3">DSM 45986 / CECT 9034 / ACN14a</strain>
    </source>
</reference>
<evidence type="ECO:0000256" key="1">
    <source>
        <dbReference type="ARBA" id="ARBA00022679"/>
    </source>
</evidence>
<dbReference type="SUPFAM" id="SSF89796">
    <property type="entry name" value="CoA-transferase family III (CaiB/BaiF)"/>
    <property type="match status" value="2"/>
</dbReference>
<evidence type="ECO:0000313" key="2">
    <source>
        <dbReference type="EMBL" id="CAJ61284.1"/>
    </source>
</evidence>
<gene>
    <name evidence="2" type="ordered locus">FRAAL2638</name>
</gene>
<dbReference type="eggNOG" id="COG1804">
    <property type="taxonomic scope" value="Bacteria"/>
</dbReference>
<dbReference type="Proteomes" id="UP000000657">
    <property type="component" value="Chromosome"/>
</dbReference>
<dbReference type="GO" id="GO:0016740">
    <property type="term" value="F:transferase activity"/>
    <property type="evidence" value="ECO:0007669"/>
    <property type="project" value="UniProtKB-KW"/>
</dbReference>
<dbReference type="KEGG" id="fal:FRAAL2638"/>
<dbReference type="EMBL" id="CT573213">
    <property type="protein sequence ID" value="CAJ61284.1"/>
    <property type="molecule type" value="Genomic_DNA"/>
</dbReference>
<dbReference type="RefSeq" id="WP_011603791.1">
    <property type="nucleotide sequence ID" value="NC_008278.1"/>
</dbReference>
<dbReference type="AlphaFoldDB" id="Q0RMG7"/>
<dbReference type="HOGENOM" id="CLU_010587_2_1_11"/>
<dbReference type="PANTHER" id="PTHR48228:SF6">
    <property type="entry name" value="L-CARNITINE COA-TRANSFERASE"/>
    <property type="match status" value="1"/>
</dbReference>
<dbReference type="Gene3D" id="3.40.50.10540">
    <property type="entry name" value="Crotonobetainyl-coa:carnitine coa-transferase, domain 1"/>
    <property type="match status" value="3"/>
</dbReference>
<name>Q0RMG7_FRAAA</name>
<dbReference type="STRING" id="326424.FRAAL2638"/>
<protein>
    <submittedName>
        <fullName evidence="2">Uncharacterized protein</fullName>
    </submittedName>
</protein>
<dbReference type="InterPro" id="IPR003673">
    <property type="entry name" value="CoA-Trfase_fam_III"/>
</dbReference>
<keyword evidence="3" id="KW-1185">Reference proteome</keyword>
<sequence>MILDGIRIVDLTTGLAGPVATQLLAEAGAEVLKIEPPAGDPVRSRQPTAFETWNRSKDGLVLDLGDSGDRARLDQLLAGADVLVHELTPAQATAHGLDDTQLRARFPDLIAASVIGYAHGHLDAERPWAEILVQARSGAMDEQLSHRPGPCFLRFPIASWPTAYLVAAGVLVRLITRQRTGRAGPVHTSLHQGLLAVLAMLWNDAESPSDFLRAKIPLPKAMPYVTMTLFECSDGRWVQTLGGFMENPLVLESCAMLGEEPPYSPFGTMPSAEAQALWRRMFRTRPAHEWIESFHATDVPAEYVEELGAVFRDEQVRVNDYVVDLDHPRLGQVRQAAAPFTTSPPSRVRRPAPALDESWTNWTDRPAAHVRNEPYAARPLAGMRVLDLGSYLAGPLAPMLLADLGADVIKVESTTGERMRRSEMLFIGAQRGKRSLAVDLNRPEGKEVLRRLIRWADVVHHNMRGPAADRIGLDEASVRAVNPGVVFSHVSAYGPHGEKSAWPGYDPIAQAASGWMLAGAGEGNPPLWHRFGMMDHQAALASLLPTLLAVYERDRTGRATGTTSSLLAAATMTNSETCLDRTTGEVAAVPAVDPNLFGLDPYYRIYPVGERFVAVAATTPEQQDALRSVCGASDLAAALADREPEELLAELSLRGVPAELVRTEQELAFLRDEENQRLGLAVSYQHPEYGRLTQPGAFWDFVDQDLFLDRPPPTLGEHTREVLIELGFSAKEVGAFRKAGLIAGPGLEDS</sequence>
<dbReference type="InterPro" id="IPR023606">
    <property type="entry name" value="CoA-Trfase_III_dom_1_sf"/>
</dbReference>
<dbReference type="InterPro" id="IPR050509">
    <property type="entry name" value="CoA-transferase_III"/>
</dbReference>
<proteinExistence type="predicted"/>
<accession>Q0RMG7</accession>
<organism evidence="2 3">
    <name type="scientific">Frankia alni (strain DSM 45986 / CECT 9034 / ACN14a)</name>
    <dbReference type="NCBI Taxonomy" id="326424"/>
    <lineage>
        <taxon>Bacteria</taxon>
        <taxon>Bacillati</taxon>
        <taxon>Actinomycetota</taxon>
        <taxon>Actinomycetes</taxon>
        <taxon>Frankiales</taxon>
        <taxon>Frankiaceae</taxon>
        <taxon>Frankia</taxon>
    </lineage>
</organism>